<organism evidence="2 3">
    <name type="scientific">Deinococcus arboris</name>
    <dbReference type="NCBI Taxonomy" id="2682977"/>
    <lineage>
        <taxon>Bacteria</taxon>
        <taxon>Thermotogati</taxon>
        <taxon>Deinococcota</taxon>
        <taxon>Deinococci</taxon>
        <taxon>Deinococcales</taxon>
        <taxon>Deinococcaceae</taxon>
        <taxon>Deinococcus</taxon>
    </lineage>
</organism>
<dbReference type="RefSeq" id="WP_157461272.1">
    <property type="nucleotide sequence ID" value="NZ_WQLB01000039.1"/>
</dbReference>
<proteinExistence type="predicted"/>
<evidence type="ECO:0000256" key="1">
    <source>
        <dbReference type="SAM" id="SignalP"/>
    </source>
</evidence>
<evidence type="ECO:0008006" key="4">
    <source>
        <dbReference type="Google" id="ProtNLM"/>
    </source>
</evidence>
<reference evidence="2 3" key="1">
    <citation type="submission" date="2019-12" db="EMBL/GenBank/DDBJ databases">
        <title>Deinococcus sp. HMF7620 Genome sequencing and assembly.</title>
        <authorList>
            <person name="Kang H."/>
            <person name="Kim H."/>
            <person name="Joh K."/>
        </authorList>
    </citation>
    <scope>NUCLEOTIDE SEQUENCE [LARGE SCALE GENOMIC DNA]</scope>
    <source>
        <strain evidence="2 3">HMF7620</strain>
    </source>
</reference>
<feature type="chain" id="PRO_5028870156" description="Fimbrial biogenesis outer membrane usher protein" evidence="1">
    <location>
        <begin position="31"/>
        <end position="727"/>
    </location>
</feature>
<evidence type="ECO:0000313" key="2">
    <source>
        <dbReference type="EMBL" id="MVN89011.1"/>
    </source>
</evidence>
<dbReference type="Proteomes" id="UP000483286">
    <property type="component" value="Unassembled WGS sequence"/>
</dbReference>
<comment type="caution">
    <text evidence="2">The sequence shown here is derived from an EMBL/GenBank/DDBJ whole genome shotgun (WGS) entry which is preliminary data.</text>
</comment>
<gene>
    <name evidence="2" type="ORF">GO986_19920</name>
</gene>
<keyword evidence="3" id="KW-1185">Reference proteome</keyword>
<feature type="signal peptide" evidence="1">
    <location>
        <begin position="1"/>
        <end position="30"/>
    </location>
</feature>
<evidence type="ECO:0000313" key="3">
    <source>
        <dbReference type="Proteomes" id="UP000483286"/>
    </source>
</evidence>
<dbReference type="EMBL" id="WQLB01000039">
    <property type="protein sequence ID" value="MVN89011.1"/>
    <property type="molecule type" value="Genomic_DNA"/>
</dbReference>
<accession>A0A7C9I5I8</accession>
<name>A0A7C9I5I8_9DEIO</name>
<keyword evidence="1" id="KW-0732">Signal</keyword>
<dbReference type="AlphaFoldDB" id="A0A7C9I5I8"/>
<protein>
    <recommendedName>
        <fullName evidence="4">Fimbrial biogenesis outer membrane usher protein</fullName>
    </recommendedName>
</protein>
<sequence length="727" mass="75231">MFSKPGPLGRISGRWLLLGALLGLAPTASAQTTLAADICAAPEDLAEVRVDGLSRGTYSLRRAGEGLWLQTEALQAGEERYGQAQVTCDGLAFTQLNPVLAAQYDAERQTLAFQARLDLLPVYTVTVSDAQAAPAASQNLPLYALEYSLEAHRLPSSVLEQRGRLQGTYANGPFSARVGVTETSSSTRELELLPSAAARYQLNRDAHIEAGWNIQPLLAGGVGGFSGLQAQVTGSAVRRTDDFTVALPQPGTVTLISGGVLLGRWSFGAGRAVFRQLPLTGSAGAIVAIISDASGQREISAAYSFPAALLPAGSYHALGEAGRLGTLPYAGAQLSYGLTPALTLDAQAQVKAGVTSGALAVTMANQNHTLTVGLAHNSPDQGTAATVAYGGRLSSAAGLGIKAQIPLGNVQATRGEAALGYDLGGVATAVGVGYDPQQAGWYGRVQASGDLSETVRLSGAARLSERGRQVSLTLGYKPSEQWTAVVSAAAGPSGPEVRAATTYLPTPDQRVSLAYGSGVLYGAYQQRGTVEVNAGAGSNGQIDLGVEGALVYANDRVYASAARSSEVSVLLETGIPNLSIYVAGAFQGRTDAQGALVFSVSSGQPVDLRVDVQALPIEISVKDAHLLLPSPESRAVKVDWRENFEQARIVNFQTPTGAEASYAAVSLGTGEEYDLDAFGTGLLPRTGQVQSGRLRLQDGSSCAVTISPQADTVRCSADPSGTDLPAD</sequence>